<proteinExistence type="predicted"/>
<dbReference type="AlphaFoldDB" id="A0A175Y9L2"/>
<protein>
    <submittedName>
        <fullName evidence="2">Uncharacterized protein</fullName>
    </submittedName>
</protein>
<dbReference type="EMBL" id="CP093343">
    <property type="protein sequence ID" value="WOG81906.1"/>
    <property type="molecule type" value="Genomic_DNA"/>
</dbReference>
<dbReference type="Gramene" id="KZM80274">
    <property type="protein sequence ID" value="KZM80274"/>
    <property type="gene ID" value="DCAR_032049"/>
</dbReference>
<dbReference type="Proteomes" id="UP000077755">
    <property type="component" value="Chromosome 1"/>
</dbReference>
<reference evidence="2" key="1">
    <citation type="journal article" date="2016" name="Nat. Genet.">
        <title>A high-quality carrot genome assembly provides new insights into carotenoid accumulation and asterid genome evolution.</title>
        <authorList>
            <person name="Iorizzo M."/>
            <person name="Ellison S."/>
            <person name="Senalik D."/>
            <person name="Zeng P."/>
            <person name="Satapoomin P."/>
            <person name="Huang J."/>
            <person name="Bowman M."/>
            <person name="Iovene M."/>
            <person name="Sanseverino W."/>
            <person name="Cavagnaro P."/>
            <person name="Yildiz M."/>
            <person name="Macko-Podgorni A."/>
            <person name="Moranska E."/>
            <person name="Grzebelus E."/>
            <person name="Grzebelus D."/>
            <person name="Ashrafi H."/>
            <person name="Zheng Z."/>
            <person name="Cheng S."/>
            <person name="Spooner D."/>
            <person name="Van Deynze A."/>
            <person name="Simon P."/>
        </authorList>
    </citation>
    <scope>NUCLEOTIDE SEQUENCE</scope>
    <source>
        <tissue evidence="2">Leaf</tissue>
    </source>
</reference>
<feature type="region of interest" description="Disordered" evidence="1">
    <location>
        <begin position="13"/>
        <end position="95"/>
    </location>
</feature>
<feature type="compositionally biased region" description="Low complexity" evidence="1">
    <location>
        <begin position="24"/>
        <end position="42"/>
    </location>
</feature>
<gene>
    <name evidence="2" type="ORF">DCAR_0101062</name>
</gene>
<organism evidence="2 3">
    <name type="scientific">Daucus carota subsp. sativus</name>
    <name type="common">Carrot</name>
    <dbReference type="NCBI Taxonomy" id="79200"/>
    <lineage>
        <taxon>Eukaryota</taxon>
        <taxon>Viridiplantae</taxon>
        <taxon>Streptophyta</taxon>
        <taxon>Embryophyta</taxon>
        <taxon>Tracheophyta</taxon>
        <taxon>Spermatophyta</taxon>
        <taxon>Magnoliopsida</taxon>
        <taxon>eudicotyledons</taxon>
        <taxon>Gunneridae</taxon>
        <taxon>Pentapetalae</taxon>
        <taxon>asterids</taxon>
        <taxon>campanulids</taxon>
        <taxon>Apiales</taxon>
        <taxon>Apiaceae</taxon>
        <taxon>Apioideae</taxon>
        <taxon>Scandiceae</taxon>
        <taxon>Daucinae</taxon>
        <taxon>Daucus</taxon>
        <taxon>Daucus sect. Daucus</taxon>
    </lineage>
</organism>
<evidence type="ECO:0000256" key="1">
    <source>
        <dbReference type="SAM" id="MobiDB-lite"/>
    </source>
</evidence>
<evidence type="ECO:0000313" key="3">
    <source>
        <dbReference type="Proteomes" id="UP000077755"/>
    </source>
</evidence>
<feature type="compositionally biased region" description="Polar residues" evidence="1">
    <location>
        <begin position="84"/>
        <end position="93"/>
    </location>
</feature>
<sequence>MWKVNLDFIRLKKTTSDDGDEESAAVQDGAAVQGGDVVQDGASAENNDTAESKKTQKAPVHGPNWLLGRSGKSRRTMNKPLHVGQSSTSNSTADVAEMKKTIRDELVAEMQEVIDK</sequence>
<keyword evidence="3" id="KW-1185">Reference proteome</keyword>
<evidence type="ECO:0000313" key="2">
    <source>
        <dbReference type="EMBL" id="WOG81906.1"/>
    </source>
</evidence>
<name>A0A175Y9L2_DAUCS</name>
<accession>A0A175Y9L2</accession>
<reference evidence="2" key="2">
    <citation type="submission" date="2022-03" db="EMBL/GenBank/DDBJ databases">
        <title>Draft title - Genomic analysis of global carrot germplasm unveils the trajectory of domestication and the origin of high carotenoid orange carrot.</title>
        <authorList>
            <person name="Iorizzo M."/>
            <person name="Ellison S."/>
            <person name="Senalik D."/>
            <person name="Macko-Podgorni A."/>
            <person name="Grzebelus D."/>
            <person name="Bostan H."/>
            <person name="Rolling W."/>
            <person name="Curaba J."/>
            <person name="Simon P."/>
        </authorList>
    </citation>
    <scope>NUCLEOTIDE SEQUENCE</scope>
    <source>
        <tissue evidence="2">Leaf</tissue>
    </source>
</reference>